<proteinExistence type="predicted"/>
<dbReference type="SUPFAM" id="SSF53756">
    <property type="entry name" value="UDP-Glycosyltransferase/glycogen phosphorylase"/>
    <property type="match status" value="1"/>
</dbReference>
<reference evidence="4" key="1">
    <citation type="submission" date="2022-06" db="EMBL/GenBank/DDBJ databases">
        <title>Complete Genome Sequence of Arcanobacterium pinnipediorum strain DSM 28752 isolated from a harbour seal.</title>
        <authorList>
            <person name="Borowiak M."/>
            <person name="Kreitlow A."/>
            <person name="Alssahen M."/>
            <person name="Malorny B."/>
            <person name="Laemmler C."/>
            <person name="Prenger-Berninghoff E."/>
            <person name="Siebert U."/>
            <person name="Ploetz M."/>
            <person name="Abdulmawjood A."/>
        </authorList>
    </citation>
    <scope>NUCLEOTIDE SEQUENCE</scope>
    <source>
        <strain evidence="4">DSM 28752</strain>
    </source>
</reference>
<keyword evidence="1" id="KW-0328">Glycosyltransferase</keyword>
<dbReference type="Proteomes" id="UP001056109">
    <property type="component" value="Chromosome"/>
</dbReference>
<dbReference type="InterPro" id="IPR028098">
    <property type="entry name" value="Glyco_trans_4-like_N"/>
</dbReference>
<dbReference type="PANTHER" id="PTHR45947">
    <property type="entry name" value="SULFOQUINOVOSYL TRANSFERASE SQD2"/>
    <property type="match status" value="1"/>
</dbReference>
<organism evidence="4 5">
    <name type="scientific">Arcanobacterium pinnipediorum</name>
    <dbReference type="NCBI Taxonomy" id="1503041"/>
    <lineage>
        <taxon>Bacteria</taxon>
        <taxon>Bacillati</taxon>
        <taxon>Actinomycetota</taxon>
        <taxon>Actinomycetes</taxon>
        <taxon>Actinomycetales</taxon>
        <taxon>Actinomycetaceae</taxon>
        <taxon>Arcanobacterium</taxon>
    </lineage>
</organism>
<keyword evidence="2" id="KW-0808">Transferase</keyword>
<dbReference type="CDD" id="cd03801">
    <property type="entry name" value="GT4_PimA-like"/>
    <property type="match status" value="1"/>
</dbReference>
<dbReference type="PANTHER" id="PTHR45947:SF3">
    <property type="entry name" value="SULFOQUINOVOSYL TRANSFERASE SQD2"/>
    <property type="match status" value="1"/>
</dbReference>
<evidence type="ECO:0000313" key="4">
    <source>
        <dbReference type="EMBL" id="USR79468.1"/>
    </source>
</evidence>
<dbReference type="RefSeq" id="WP_252673337.1">
    <property type="nucleotide sequence ID" value="NZ_CP099547.1"/>
</dbReference>
<evidence type="ECO:0000313" key="5">
    <source>
        <dbReference type="Proteomes" id="UP001056109"/>
    </source>
</evidence>
<protein>
    <submittedName>
        <fullName evidence="4">Glycosyltransferase family 4 protein</fullName>
    </submittedName>
</protein>
<evidence type="ECO:0000259" key="3">
    <source>
        <dbReference type="Pfam" id="PF13439"/>
    </source>
</evidence>
<dbReference type="Pfam" id="PF13439">
    <property type="entry name" value="Glyco_transf_4"/>
    <property type="match status" value="1"/>
</dbReference>
<dbReference type="InterPro" id="IPR050194">
    <property type="entry name" value="Glycosyltransferase_grp1"/>
</dbReference>
<accession>A0ABY5AHR9</accession>
<sequence length="369" mass="40545">MRIAIFVNNYPPRTGGLEYHVENLGRALAKMGHEVWVLTILNPPGKRFDHGVHVLTGSSHFPIAGVISFPSWGSTRTIAKSLRELKIDIVATNTRFFPMTYVGVRAAQKAGLPIIHTEHGSGFVATENPVVWLGSRIVDLTFGRFVLRSAHKVLGVSQAVVDFVKDLSDKPANVFYNAITPPRDDVTRPDRPHHLVFVGRLVAGKGWDTFLETFAWLTQQGVNVTGEVIGDGPQLDDVRHMIHELNLDNLVSAPGRIDPASVRQKLAGATLVNPSTLSEGFQTTLVEALAEQGRVVTFPVPGADLLLAKGASILICQDKTAAALRSTLLDYLRAPLPPSDPTLIKDLTWPEQAQRYTEFCREVIADFRR</sequence>
<name>A0ABY5AHR9_9ACTO</name>
<keyword evidence="5" id="KW-1185">Reference proteome</keyword>
<dbReference type="Gene3D" id="3.40.50.2000">
    <property type="entry name" value="Glycogen Phosphorylase B"/>
    <property type="match status" value="2"/>
</dbReference>
<dbReference type="EMBL" id="CP099547">
    <property type="protein sequence ID" value="USR79468.1"/>
    <property type="molecule type" value="Genomic_DNA"/>
</dbReference>
<dbReference type="Pfam" id="PF13692">
    <property type="entry name" value="Glyco_trans_1_4"/>
    <property type="match status" value="1"/>
</dbReference>
<feature type="domain" description="Glycosyltransferase subfamily 4-like N-terminal" evidence="3">
    <location>
        <begin position="15"/>
        <end position="179"/>
    </location>
</feature>
<evidence type="ECO:0000256" key="2">
    <source>
        <dbReference type="ARBA" id="ARBA00022679"/>
    </source>
</evidence>
<gene>
    <name evidence="4" type="ORF">NG665_00265</name>
</gene>
<evidence type="ECO:0000256" key="1">
    <source>
        <dbReference type="ARBA" id="ARBA00022676"/>
    </source>
</evidence>